<sequence>MVTQHTVTLFGMGAYDGVRASVVALDRAPEPSTMRLMAQHSAGPSALLFLAPTPDCPADTSTPTFNLRCFGRAGELDVPPLASFAAAHVLVAKGATRGVDSVTVLEGPRRMVFPVTASGQIRCTVELGPVTPLEVSSVVRLVVSDLFGIVRRGLTLDYVEAHRTLVVYDTQSTADQLRGLTPRAAPSAAKTAAQLRLGTVIVCVRDTTTGGLFARAFSPAQDYAETPMPAAATPYLRNDWDASDSSAVFEIAWALSGRPGRLVKQPDGRHHATLFARAASIQSSRS</sequence>
<dbReference type="Proteomes" id="UP001140087">
    <property type="component" value="Unassembled WGS sequence"/>
</dbReference>
<organism evidence="1 2">
    <name type="scientific">Coemansia helicoidea</name>
    <dbReference type="NCBI Taxonomy" id="1286919"/>
    <lineage>
        <taxon>Eukaryota</taxon>
        <taxon>Fungi</taxon>
        <taxon>Fungi incertae sedis</taxon>
        <taxon>Zoopagomycota</taxon>
        <taxon>Kickxellomycotina</taxon>
        <taxon>Kickxellomycetes</taxon>
        <taxon>Kickxellales</taxon>
        <taxon>Kickxellaceae</taxon>
        <taxon>Coemansia</taxon>
    </lineage>
</organism>
<reference evidence="1" key="1">
    <citation type="submission" date="2022-07" db="EMBL/GenBank/DDBJ databases">
        <title>Phylogenomic reconstructions and comparative analyses of Kickxellomycotina fungi.</title>
        <authorList>
            <person name="Reynolds N.K."/>
            <person name="Stajich J.E."/>
            <person name="Barry K."/>
            <person name="Grigoriev I.V."/>
            <person name="Crous P."/>
            <person name="Smith M.E."/>
        </authorList>
    </citation>
    <scope>NUCLEOTIDE SEQUENCE</scope>
    <source>
        <strain evidence="1">BCRC 34780</strain>
    </source>
</reference>
<name>A0ACC1LA50_9FUNG</name>
<dbReference type="EMBL" id="JANBUN010000474">
    <property type="protein sequence ID" value="KAJ2803478.1"/>
    <property type="molecule type" value="Genomic_DNA"/>
</dbReference>
<protein>
    <submittedName>
        <fullName evidence="1">Uncharacterized protein</fullName>
    </submittedName>
</protein>
<proteinExistence type="predicted"/>
<accession>A0ACC1LA50</accession>
<gene>
    <name evidence="1" type="ORF">H4R21_002023</name>
</gene>
<keyword evidence="2" id="KW-1185">Reference proteome</keyword>
<evidence type="ECO:0000313" key="2">
    <source>
        <dbReference type="Proteomes" id="UP001140087"/>
    </source>
</evidence>
<evidence type="ECO:0000313" key="1">
    <source>
        <dbReference type="EMBL" id="KAJ2803478.1"/>
    </source>
</evidence>
<comment type="caution">
    <text evidence="1">The sequence shown here is derived from an EMBL/GenBank/DDBJ whole genome shotgun (WGS) entry which is preliminary data.</text>
</comment>